<evidence type="ECO:0000256" key="3">
    <source>
        <dbReference type="ARBA" id="ARBA00022737"/>
    </source>
</evidence>
<dbReference type="Gene3D" id="3.30.160.60">
    <property type="entry name" value="Classic Zinc Finger"/>
    <property type="match status" value="1"/>
</dbReference>
<keyword evidence="5" id="KW-0862">Zinc</keyword>
<dbReference type="InterPro" id="IPR051059">
    <property type="entry name" value="VerF-like"/>
</dbReference>
<keyword evidence="4 7" id="KW-0863">Zinc-finger</keyword>
<dbReference type="InterPro" id="IPR013087">
    <property type="entry name" value="Znf_C2H2_type"/>
</dbReference>
<accession>A0A6V8HNU4</accession>
<dbReference type="EMBL" id="DF933856">
    <property type="protein sequence ID" value="GAM43684.1"/>
    <property type="molecule type" value="Genomic_DNA"/>
</dbReference>
<evidence type="ECO:0000259" key="9">
    <source>
        <dbReference type="PROSITE" id="PS50157"/>
    </source>
</evidence>
<organism evidence="10 11">
    <name type="scientific">Talaromyces pinophilus</name>
    <name type="common">Penicillium pinophilum</name>
    <dbReference type="NCBI Taxonomy" id="128442"/>
    <lineage>
        <taxon>Eukaryota</taxon>
        <taxon>Fungi</taxon>
        <taxon>Dikarya</taxon>
        <taxon>Ascomycota</taxon>
        <taxon>Pezizomycotina</taxon>
        <taxon>Eurotiomycetes</taxon>
        <taxon>Eurotiomycetidae</taxon>
        <taxon>Eurotiales</taxon>
        <taxon>Trichocomaceae</taxon>
        <taxon>Talaromyces</taxon>
        <taxon>Talaromyces sect. Talaromyces</taxon>
    </lineage>
</organism>
<evidence type="ECO:0000256" key="6">
    <source>
        <dbReference type="ARBA" id="ARBA00023242"/>
    </source>
</evidence>
<feature type="compositionally biased region" description="Polar residues" evidence="8">
    <location>
        <begin position="108"/>
        <end position="126"/>
    </location>
</feature>
<feature type="region of interest" description="Disordered" evidence="8">
    <location>
        <begin position="85"/>
        <end position="134"/>
    </location>
</feature>
<dbReference type="GO" id="GO:0000785">
    <property type="term" value="C:chromatin"/>
    <property type="evidence" value="ECO:0007669"/>
    <property type="project" value="TreeGrafter"/>
</dbReference>
<feature type="domain" description="C2H2-type" evidence="9">
    <location>
        <begin position="17"/>
        <end position="40"/>
    </location>
</feature>
<dbReference type="Pfam" id="PF00096">
    <property type="entry name" value="zf-C2H2"/>
    <property type="match status" value="1"/>
</dbReference>
<dbReference type="GO" id="GO:0000978">
    <property type="term" value="F:RNA polymerase II cis-regulatory region sequence-specific DNA binding"/>
    <property type="evidence" value="ECO:0007669"/>
    <property type="project" value="InterPro"/>
</dbReference>
<dbReference type="PANTHER" id="PTHR40626:SF11">
    <property type="entry name" value="ZINC FINGER PROTEIN YPR022C"/>
    <property type="match status" value="1"/>
</dbReference>
<dbReference type="SMART" id="SM00355">
    <property type="entry name" value="ZnF_C2H2"/>
    <property type="match status" value="2"/>
</dbReference>
<comment type="caution">
    <text evidence="10">The sequence shown here is derived from an EMBL/GenBank/DDBJ whole genome shotgun (WGS) entry which is preliminary data.</text>
</comment>
<dbReference type="Pfam" id="PF04082">
    <property type="entry name" value="Fungal_trans"/>
    <property type="match status" value="1"/>
</dbReference>
<dbReference type="GO" id="GO:0005634">
    <property type="term" value="C:nucleus"/>
    <property type="evidence" value="ECO:0007669"/>
    <property type="project" value="UniProtKB-SubCell"/>
</dbReference>
<evidence type="ECO:0000256" key="8">
    <source>
        <dbReference type="SAM" id="MobiDB-lite"/>
    </source>
</evidence>
<dbReference type="AlphaFoldDB" id="A0A6V8HNU4"/>
<keyword evidence="3" id="KW-0677">Repeat</keyword>
<feature type="domain" description="C2H2-type" evidence="9">
    <location>
        <begin position="48"/>
        <end position="76"/>
    </location>
</feature>
<evidence type="ECO:0000256" key="7">
    <source>
        <dbReference type="PROSITE-ProRule" id="PRU00042"/>
    </source>
</evidence>
<dbReference type="FunFam" id="3.30.160.60:FF:000100">
    <property type="entry name" value="Zinc finger 45-like"/>
    <property type="match status" value="1"/>
</dbReference>
<evidence type="ECO:0000313" key="10">
    <source>
        <dbReference type="EMBL" id="GAM43684.1"/>
    </source>
</evidence>
<dbReference type="Proteomes" id="UP000053095">
    <property type="component" value="Unassembled WGS sequence"/>
</dbReference>
<protein>
    <recommendedName>
        <fullName evidence="9">C2H2-type domain-containing protein</fullName>
    </recommendedName>
</protein>
<gene>
    <name evidence="10" type="ORF">TCE0_060f18694</name>
</gene>
<evidence type="ECO:0000256" key="1">
    <source>
        <dbReference type="ARBA" id="ARBA00004123"/>
    </source>
</evidence>
<dbReference type="PROSITE" id="PS50157">
    <property type="entry name" value="ZINC_FINGER_C2H2_2"/>
    <property type="match status" value="2"/>
</dbReference>
<keyword evidence="2" id="KW-0479">Metal-binding</keyword>
<evidence type="ECO:0000256" key="4">
    <source>
        <dbReference type="ARBA" id="ARBA00022771"/>
    </source>
</evidence>
<dbReference type="SUPFAM" id="SSF57667">
    <property type="entry name" value="beta-beta-alpha zinc fingers"/>
    <property type="match status" value="1"/>
</dbReference>
<dbReference type="PROSITE" id="PS00028">
    <property type="entry name" value="ZINC_FINGER_C2H2_1"/>
    <property type="match status" value="2"/>
</dbReference>
<keyword evidence="6" id="KW-0539">Nucleus</keyword>
<keyword evidence="11" id="KW-1185">Reference proteome</keyword>
<evidence type="ECO:0000313" key="11">
    <source>
        <dbReference type="Proteomes" id="UP000053095"/>
    </source>
</evidence>
<dbReference type="InterPro" id="IPR007219">
    <property type="entry name" value="XnlR_reg_dom"/>
</dbReference>
<dbReference type="CDD" id="cd12148">
    <property type="entry name" value="fungal_TF_MHR"/>
    <property type="match status" value="1"/>
</dbReference>
<dbReference type="GO" id="GO:0000981">
    <property type="term" value="F:DNA-binding transcription factor activity, RNA polymerase II-specific"/>
    <property type="evidence" value="ECO:0007669"/>
    <property type="project" value="InterPro"/>
</dbReference>
<comment type="subcellular location">
    <subcellularLocation>
        <location evidence="1">Nucleus</location>
    </subcellularLocation>
</comment>
<dbReference type="GO" id="GO:0008270">
    <property type="term" value="F:zinc ion binding"/>
    <property type="evidence" value="ECO:0007669"/>
    <property type="project" value="UniProtKB-KW"/>
</dbReference>
<evidence type="ECO:0000256" key="2">
    <source>
        <dbReference type="ARBA" id="ARBA00022723"/>
    </source>
</evidence>
<evidence type="ECO:0000256" key="5">
    <source>
        <dbReference type="ARBA" id="ARBA00022833"/>
    </source>
</evidence>
<proteinExistence type="predicted"/>
<dbReference type="PANTHER" id="PTHR40626">
    <property type="entry name" value="MIP31509P"/>
    <property type="match status" value="1"/>
</dbReference>
<dbReference type="GO" id="GO:0006351">
    <property type="term" value="P:DNA-templated transcription"/>
    <property type="evidence" value="ECO:0007669"/>
    <property type="project" value="InterPro"/>
</dbReference>
<dbReference type="InterPro" id="IPR036236">
    <property type="entry name" value="Znf_C2H2_sf"/>
</dbReference>
<sequence length="718" mass="79958">MSAVANASLQNTPYQPFQCNICQRRFTRNENLKRHAALHTRLHGTSDLACDICNVTFSRRDLHHRHMKRKHPEQADSRIAKRLCQKRSTATKPTSAAGRTPHVENDTDSSVSPAGSGNSWSPQQSGDDGETQVDYETWSPGLRFADSAHHEKDIDEIIRSANMDIESRNIHTGAVRVMQQPRIGEPPYIAQYTDNAYDLDHSKLLGSSATKHTDYFDTQAQIFSDPQSTSSINRGGFSQIIPDGLLASGLSPIAHEDWFPSASQIAHGVDLYFKHIIHFVPFLHRPTFDASQTPIHLVLSMLSLAYQHGEDLDSDGQAGSGVTLSTRCFHRARGLLASMEQENDDQLDVTNDISMIQAYLLLQICATMYLCGKSSEYGPQMHSKMIILARAKGLMQPTKIESSVAVCLDSLWREFIKAESHKRTLFAIHQIDSWWYQFCSIPRLLSHLEIKHNLPCPESSWMASTSAQWAHGQLLRQQSGPESGMQYADAVRCFLSSNRDLSSVPPFDPYGAINIAQFLISSAREITGWSTMTGRLSVERLEPITSSLVALEPFIRPEIQAQSNNNTYTALCEATWEMAMIEIQIWSPTHTGGIVGGSVDAVLKLATDLAPSSCEVLVESNGVIQTHVDWFLRYLDSSAVTPSLEAPWITLYAYKAFLIAWQMVRGGLAGAMQVVGVRDGDLNGALAWARRVFARRQGWQLGKIIMKCLDVLDNESIR</sequence>
<reference evidence="11" key="1">
    <citation type="journal article" date="2015" name="Genome Announc.">
        <title>Draft genome sequence of Talaromyces cellulolyticus strain Y-94, a source of lignocellulosic biomass-degrading enzymes.</title>
        <authorList>
            <person name="Fujii T."/>
            <person name="Koike H."/>
            <person name="Sawayama S."/>
            <person name="Yano S."/>
            <person name="Inoue H."/>
        </authorList>
    </citation>
    <scope>NUCLEOTIDE SEQUENCE [LARGE SCALE GENOMIC DNA]</scope>
    <source>
        <strain evidence="11">Y-94</strain>
    </source>
</reference>
<name>A0A6V8HNU4_TALPI</name>